<name>A0A895NX75_ECOLX</name>
<reference evidence="2" key="2">
    <citation type="submission" date="2017-03" db="EMBL/GenBank/DDBJ databases">
        <title>The mobilome is the main driver of stx2-positive O26:H11 Escherichia coli strains evolution.</title>
        <authorList>
            <person name="Delannoy S."/>
            <person name="Mariani-Kurkdjian P."/>
            <person name="Webb H.E."/>
            <person name="Bonacorsi S."/>
            <person name="Fach P."/>
        </authorList>
    </citation>
    <scope>NUCLEOTIDE SEQUENCE</scope>
    <source>
        <strain evidence="2">34870</strain>
    </source>
</reference>
<dbReference type="EMBL" id="CP070393">
    <property type="protein sequence ID" value="QRZ97655.1"/>
    <property type="molecule type" value="Genomic_DNA"/>
</dbReference>
<dbReference type="RefSeq" id="WP_001039677.1">
    <property type="nucleotide sequence ID" value="NZ_BFXG01000106.1"/>
</dbReference>
<feature type="transmembrane region" description="Helical" evidence="1">
    <location>
        <begin position="49"/>
        <end position="68"/>
    </location>
</feature>
<evidence type="ECO:0000313" key="4">
    <source>
        <dbReference type="Proteomes" id="UP000036331"/>
    </source>
</evidence>
<reference evidence="3" key="3">
    <citation type="submission" date="2021-02" db="EMBL/GenBank/DDBJ databases">
        <title>Co-localization of colistin and carbapenem -resistance genes on a novel transferable IncHI2 plasmid in Escherichia coli from chicken-origin.</title>
        <authorList>
            <person name="Hoffmann M."/>
            <person name="Balkey M."/>
            <person name="Ronco T."/>
            <person name="Hendriksen R.S."/>
        </authorList>
    </citation>
    <scope>NUCLEOTIDE SEQUENCE</scope>
    <source>
        <strain evidence="3">CFSAN083829</strain>
    </source>
</reference>
<proteinExistence type="predicted"/>
<reference evidence="2 4" key="1">
    <citation type="journal article" date="2015" name="Genome Announc.">
        <title>Draft Genome Sequences of Human-Pathogenic Escherichia coli O26:H11 Strains Carrying the stx2 Gene Only and Circulating in France.</title>
        <authorList>
            <person name="Delannoy S."/>
            <person name="Mariani-Kurkdjian P."/>
            <person name="Bonacorsi S."/>
            <person name="Liguori S."/>
            <person name="Ison S.A."/>
            <person name="Fach P."/>
        </authorList>
    </citation>
    <scope>NUCLEOTIDE SEQUENCE [LARGE SCALE GENOMIC DNA]</scope>
    <source>
        <strain evidence="2 4">34870</strain>
    </source>
</reference>
<keyword evidence="1" id="KW-0812">Transmembrane</keyword>
<keyword evidence="1" id="KW-0472">Membrane</keyword>
<sequence>MNKPKIELATIPVSPDDISTNLQVGVIVVSEDKLIRILEKDRERTKKNMAWTAPASFFITLIVAILTTDFKSRWGMPAEAWQALFYVGAGLSAIFAVIYWCKVDRKDMDKLIEEIKGK</sequence>
<organism evidence="3 5">
    <name type="scientific">Escherichia coli</name>
    <dbReference type="NCBI Taxonomy" id="562"/>
    <lineage>
        <taxon>Bacteria</taxon>
        <taxon>Pseudomonadati</taxon>
        <taxon>Pseudomonadota</taxon>
        <taxon>Gammaproteobacteria</taxon>
        <taxon>Enterobacterales</taxon>
        <taxon>Enterobacteriaceae</taxon>
        <taxon>Escherichia</taxon>
    </lineage>
</organism>
<evidence type="ECO:0000313" key="2">
    <source>
        <dbReference type="EMBL" id="PBN71951.1"/>
    </source>
</evidence>
<dbReference type="Proteomes" id="UP000036331">
    <property type="component" value="Unassembled WGS sequence"/>
</dbReference>
<protein>
    <submittedName>
        <fullName evidence="3">Uncharacterized protein</fullName>
    </submittedName>
</protein>
<feature type="transmembrane region" description="Helical" evidence="1">
    <location>
        <begin position="80"/>
        <end position="101"/>
    </location>
</feature>
<gene>
    <name evidence="2" type="ORF">ABE91_021395</name>
    <name evidence="3" type="ORF">JNP96_00765</name>
</gene>
<dbReference type="Proteomes" id="UP000663166">
    <property type="component" value="Chromosome"/>
</dbReference>
<dbReference type="EMBL" id="LDXE02000004">
    <property type="protein sequence ID" value="PBN71951.1"/>
    <property type="molecule type" value="Genomic_DNA"/>
</dbReference>
<evidence type="ECO:0000256" key="1">
    <source>
        <dbReference type="SAM" id="Phobius"/>
    </source>
</evidence>
<dbReference type="AlphaFoldDB" id="A0A895NX75"/>
<keyword evidence="1" id="KW-1133">Transmembrane helix</keyword>
<evidence type="ECO:0000313" key="5">
    <source>
        <dbReference type="Proteomes" id="UP000663166"/>
    </source>
</evidence>
<accession>A0A895NX75</accession>
<evidence type="ECO:0000313" key="3">
    <source>
        <dbReference type="EMBL" id="QRZ97655.1"/>
    </source>
</evidence>